<dbReference type="InterPro" id="IPR026100">
    <property type="entry name" value="Tmem223"/>
</dbReference>
<dbReference type="EMBL" id="ML014142">
    <property type="protein sequence ID" value="RKP02512.1"/>
    <property type="molecule type" value="Genomic_DNA"/>
</dbReference>
<evidence type="ECO:0000256" key="1">
    <source>
        <dbReference type="SAM" id="MobiDB-lite"/>
    </source>
</evidence>
<dbReference type="GO" id="GO:0005739">
    <property type="term" value="C:mitochondrion"/>
    <property type="evidence" value="ECO:0007669"/>
    <property type="project" value="TreeGrafter"/>
</dbReference>
<protein>
    <recommendedName>
        <fullName evidence="5">Transmembrane protein 223</fullName>
    </recommendedName>
</protein>
<dbReference type="PANTHER" id="PTHR14549">
    <property type="entry name" value="TRANSMEMBRANE PROTEIN 223"/>
    <property type="match status" value="1"/>
</dbReference>
<evidence type="ECO:0000256" key="2">
    <source>
        <dbReference type="SAM" id="Phobius"/>
    </source>
</evidence>
<dbReference type="InterPro" id="IPR045325">
    <property type="entry name" value="TMEM70/TMEM186/TMEM223"/>
</dbReference>
<keyword evidence="4" id="KW-1185">Reference proteome</keyword>
<feature type="transmembrane region" description="Helical" evidence="2">
    <location>
        <begin position="163"/>
        <end position="184"/>
    </location>
</feature>
<keyword evidence="2" id="KW-0812">Transmembrane</keyword>
<reference evidence="4" key="1">
    <citation type="journal article" date="2018" name="Nat. Microbiol.">
        <title>Leveraging single-cell genomics to expand the fungal tree of life.</title>
        <authorList>
            <person name="Ahrendt S.R."/>
            <person name="Quandt C.A."/>
            <person name="Ciobanu D."/>
            <person name="Clum A."/>
            <person name="Salamov A."/>
            <person name="Andreopoulos B."/>
            <person name="Cheng J.F."/>
            <person name="Woyke T."/>
            <person name="Pelin A."/>
            <person name="Henrissat B."/>
            <person name="Reynolds N.K."/>
            <person name="Benny G.L."/>
            <person name="Smith M.E."/>
            <person name="James T.Y."/>
            <person name="Grigoriev I.V."/>
        </authorList>
    </citation>
    <scope>NUCLEOTIDE SEQUENCE [LARGE SCALE GENOMIC DNA]</scope>
    <source>
        <strain evidence="4">ATCC 52028</strain>
    </source>
</reference>
<keyword evidence="2" id="KW-1133">Transmembrane helix</keyword>
<gene>
    <name evidence="3" type="ORF">CXG81DRAFT_24886</name>
</gene>
<sequence>MNRLLGAAMVPRGPRPGLVAWTAAAAAAARPHARGAVAWWPAARGFTGTAQTAPVTLLTTPTMLRLRGFATLPASLHASMPRSPSSSPPPTTRQRITAPTVDTVLYVNANKRSLYAMVFACLSLSVMFVSVSEHTALNMVEDSGRTDARGETIFQPASFAMRASATVACLGTAALLLWCCHVYTRSRVQTLVYRARGRQVEITTNALLGPKQHAFHLQDVRLLTPAAAAALPSLGGHLERPLTVKTRAHALGFVLEREGEMADPALMDFLLYRPGQTPF</sequence>
<evidence type="ECO:0008006" key="5">
    <source>
        <dbReference type="Google" id="ProtNLM"/>
    </source>
</evidence>
<feature type="transmembrane region" description="Helical" evidence="2">
    <location>
        <begin position="114"/>
        <end position="131"/>
    </location>
</feature>
<dbReference type="AlphaFoldDB" id="A0A4P9XAX8"/>
<name>A0A4P9XAX8_9FUNG</name>
<evidence type="ECO:0000313" key="3">
    <source>
        <dbReference type="EMBL" id="RKP02512.1"/>
    </source>
</evidence>
<dbReference type="Pfam" id="PF06979">
    <property type="entry name" value="TMEM70"/>
    <property type="match status" value="1"/>
</dbReference>
<dbReference type="Proteomes" id="UP000274922">
    <property type="component" value="Unassembled WGS sequence"/>
</dbReference>
<organism evidence="3 4">
    <name type="scientific">Caulochytrium protostelioides</name>
    <dbReference type="NCBI Taxonomy" id="1555241"/>
    <lineage>
        <taxon>Eukaryota</taxon>
        <taxon>Fungi</taxon>
        <taxon>Fungi incertae sedis</taxon>
        <taxon>Chytridiomycota</taxon>
        <taxon>Chytridiomycota incertae sedis</taxon>
        <taxon>Chytridiomycetes</taxon>
        <taxon>Caulochytriales</taxon>
        <taxon>Caulochytriaceae</taxon>
        <taxon>Caulochytrium</taxon>
    </lineage>
</organism>
<keyword evidence="2" id="KW-0472">Membrane</keyword>
<proteinExistence type="predicted"/>
<evidence type="ECO:0000313" key="4">
    <source>
        <dbReference type="Proteomes" id="UP000274922"/>
    </source>
</evidence>
<feature type="region of interest" description="Disordered" evidence="1">
    <location>
        <begin position="76"/>
        <end position="95"/>
    </location>
</feature>
<dbReference type="PANTHER" id="PTHR14549:SF2">
    <property type="entry name" value="TRANSMEMBRANE PROTEIN 223"/>
    <property type="match status" value="1"/>
</dbReference>
<accession>A0A4P9XAX8</accession>